<dbReference type="Pfam" id="PF12844">
    <property type="entry name" value="HTH_19"/>
    <property type="match status" value="1"/>
</dbReference>
<sequence>MEGSLIGMGKRIKEIRKTNNKTISDIALNVGATSELISRIENGIIMPSLPVLLKFIRYRSN</sequence>
<dbReference type="InterPro" id="IPR010982">
    <property type="entry name" value="Lambda_DNA-bd_dom_sf"/>
</dbReference>
<organism evidence="2 3">
    <name type="scientific">Flavivirga spongiicola</name>
    <dbReference type="NCBI Taxonomy" id="421621"/>
    <lineage>
        <taxon>Bacteria</taxon>
        <taxon>Pseudomonadati</taxon>
        <taxon>Bacteroidota</taxon>
        <taxon>Flavobacteriia</taxon>
        <taxon>Flavobacteriales</taxon>
        <taxon>Flavobacteriaceae</taxon>
        <taxon>Flavivirga</taxon>
    </lineage>
</organism>
<dbReference type="RefSeq" id="WP_303306308.1">
    <property type="nucleotide sequence ID" value="NZ_JAODOP010000004.1"/>
</dbReference>
<dbReference type="SUPFAM" id="SSF47413">
    <property type="entry name" value="lambda repressor-like DNA-binding domains"/>
    <property type="match status" value="1"/>
</dbReference>
<proteinExistence type="predicted"/>
<keyword evidence="3" id="KW-1185">Reference proteome</keyword>
<dbReference type="CDD" id="cd00093">
    <property type="entry name" value="HTH_XRE"/>
    <property type="match status" value="1"/>
</dbReference>
<gene>
    <name evidence="2" type="ORF">N1F79_12575</name>
</gene>
<dbReference type="InterPro" id="IPR001387">
    <property type="entry name" value="Cro/C1-type_HTH"/>
</dbReference>
<dbReference type="EMBL" id="JAODOP010000004">
    <property type="protein sequence ID" value="MEF3833970.1"/>
    <property type="molecule type" value="Genomic_DNA"/>
</dbReference>
<evidence type="ECO:0000313" key="2">
    <source>
        <dbReference type="EMBL" id="MEF3833970.1"/>
    </source>
</evidence>
<comment type="caution">
    <text evidence="2">The sequence shown here is derived from an EMBL/GenBank/DDBJ whole genome shotgun (WGS) entry which is preliminary data.</text>
</comment>
<reference evidence="2 3" key="1">
    <citation type="submission" date="2022-09" db="EMBL/GenBank/DDBJ databases">
        <title>Genome sequencing of Flavivirga sp. MEBiC05379.</title>
        <authorList>
            <person name="Oh H.-M."/>
            <person name="Kwon K.K."/>
            <person name="Park M.J."/>
            <person name="Yang S.-H."/>
        </authorList>
    </citation>
    <scope>NUCLEOTIDE SEQUENCE [LARGE SCALE GENOMIC DNA]</scope>
    <source>
        <strain evidence="2 3">MEBiC05379</strain>
    </source>
</reference>
<name>A0ABU7XVY8_9FLAO</name>
<evidence type="ECO:0000259" key="1">
    <source>
        <dbReference type="PROSITE" id="PS50943"/>
    </source>
</evidence>
<evidence type="ECO:0000313" key="3">
    <source>
        <dbReference type="Proteomes" id="UP001337305"/>
    </source>
</evidence>
<accession>A0ABU7XVY8</accession>
<dbReference type="PROSITE" id="PS50943">
    <property type="entry name" value="HTH_CROC1"/>
    <property type="match status" value="1"/>
</dbReference>
<dbReference type="Gene3D" id="1.10.260.40">
    <property type="entry name" value="lambda repressor-like DNA-binding domains"/>
    <property type="match status" value="1"/>
</dbReference>
<protein>
    <submittedName>
        <fullName evidence="2">Helix-turn-helix domain-containing protein</fullName>
    </submittedName>
</protein>
<feature type="domain" description="HTH cro/C1-type" evidence="1">
    <location>
        <begin position="12"/>
        <end position="54"/>
    </location>
</feature>
<dbReference type="Proteomes" id="UP001337305">
    <property type="component" value="Unassembled WGS sequence"/>
</dbReference>